<dbReference type="PANTHER" id="PTHR45686">
    <property type="entry name" value="ADP-RIBOSYLATION FACTOR GTPASE ACTIVATING PROTEIN 3, ISOFORM H-RELATED"/>
    <property type="match status" value="1"/>
</dbReference>
<name>A0A5N5THK7_9CRUS</name>
<dbReference type="GO" id="GO:0048205">
    <property type="term" value="P:COPI coating of Golgi vesicle"/>
    <property type="evidence" value="ECO:0007669"/>
    <property type="project" value="TreeGrafter"/>
</dbReference>
<dbReference type="EMBL" id="SEYY01001047">
    <property type="protein sequence ID" value="KAB7505961.1"/>
    <property type="molecule type" value="Genomic_DNA"/>
</dbReference>
<dbReference type="AlphaFoldDB" id="A0A5N5THK7"/>
<evidence type="ECO:0000313" key="5">
    <source>
        <dbReference type="Proteomes" id="UP000326759"/>
    </source>
</evidence>
<dbReference type="GO" id="GO:0046872">
    <property type="term" value="F:metal ion binding"/>
    <property type="evidence" value="ECO:0007669"/>
    <property type="project" value="UniProtKB-KW"/>
</dbReference>
<evidence type="ECO:0000256" key="1">
    <source>
        <dbReference type="ARBA" id="ARBA00022723"/>
    </source>
</evidence>
<reference evidence="4 5" key="1">
    <citation type="journal article" date="2019" name="PLoS Biol.">
        <title>Sex chromosomes control vertical transmission of feminizing Wolbachia symbionts in an isopod.</title>
        <authorList>
            <person name="Becking T."/>
            <person name="Chebbi M.A."/>
            <person name="Giraud I."/>
            <person name="Moumen B."/>
            <person name="Laverre T."/>
            <person name="Caubet Y."/>
            <person name="Peccoud J."/>
            <person name="Gilbert C."/>
            <person name="Cordaux R."/>
        </authorList>
    </citation>
    <scope>NUCLEOTIDE SEQUENCE [LARGE SCALE GENOMIC DNA]</scope>
    <source>
        <strain evidence="4">ANa2</strain>
        <tissue evidence="4">Whole body excluding digestive tract and cuticle</tissue>
    </source>
</reference>
<dbReference type="PANTHER" id="PTHR45686:SF4">
    <property type="entry name" value="ADP-RIBOSYLATION FACTOR GTPASE ACTIVATING PROTEIN 3, ISOFORM H"/>
    <property type="match status" value="1"/>
</dbReference>
<comment type="caution">
    <text evidence="4">The sequence shown here is derived from an EMBL/GenBank/DDBJ whole genome shotgun (WGS) entry which is preliminary data.</text>
</comment>
<evidence type="ECO:0000313" key="4">
    <source>
        <dbReference type="EMBL" id="KAB7505961.1"/>
    </source>
</evidence>
<organism evidence="4 5">
    <name type="scientific">Armadillidium nasatum</name>
    <dbReference type="NCBI Taxonomy" id="96803"/>
    <lineage>
        <taxon>Eukaryota</taxon>
        <taxon>Metazoa</taxon>
        <taxon>Ecdysozoa</taxon>
        <taxon>Arthropoda</taxon>
        <taxon>Crustacea</taxon>
        <taxon>Multicrustacea</taxon>
        <taxon>Malacostraca</taxon>
        <taxon>Eumalacostraca</taxon>
        <taxon>Peracarida</taxon>
        <taxon>Isopoda</taxon>
        <taxon>Oniscidea</taxon>
        <taxon>Crinocheta</taxon>
        <taxon>Armadillidiidae</taxon>
        <taxon>Armadillidium</taxon>
    </lineage>
</organism>
<evidence type="ECO:0000256" key="2">
    <source>
        <dbReference type="ARBA" id="ARBA00022833"/>
    </source>
</evidence>
<dbReference type="GO" id="GO:0000139">
    <property type="term" value="C:Golgi membrane"/>
    <property type="evidence" value="ECO:0007669"/>
    <property type="project" value="GOC"/>
</dbReference>
<feature type="compositionally biased region" description="Low complexity" evidence="3">
    <location>
        <begin position="339"/>
        <end position="350"/>
    </location>
</feature>
<proteinExistence type="predicted"/>
<feature type="compositionally biased region" description="Basic and acidic residues" evidence="3">
    <location>
        <begin position="171"/>
        <end position="209"/>
    </location>
</feature>
<dbReference type="OrthoDB" id="983479at2759"/>
<keyword evidence="1" id="KW-0479">Metal-binding</keyword>
<sequence length="350" mass="38086">MQLGGNANAKYNSRAAQLYREKLNRLAQQAMKTHGTNLELFKVPAKHSFSDDGSNSEHLNIDTGIISQDAGVTEEKKEVDFFEEHSNNISVSPPLNDPLHFSSLLKGDAVTVSNGTLVTDDSIGPNVEGIDLSSSEAHKPDQQPRKSTIGQRKPASKLGSKKGGGLGAQRVKKDFASIEKAAARNDQLREEAKFSQPSKEEQEKSKPENIKMPGWQVYKKPMSIWVLLQSKEEARMKKIDPLKAEQAERLGMALGARSGVSHSMFGEMKTIEQESPLNRSNSFGSNSGGPGFKSTDIEDESFTVIRFPTGPPKYKDSPFMSKVGNSGRGSGIDDLLKNSKSSSSSSEVGK</sequence>
<accession>A0A5N5THK7</accession>
<keyword evidence="5" id="KW-1185">Reference proteome</keyword>
<protein>
    <submittedName>
        <fullName evidence="4">ADP-ribosylation factor GTPase-activating protein 2</fullName>
    </submittedName>
</protein>
<evidence type="ECO:0000256" key="3">
    <source>
        <dbReference type="SAM" id="MobiDB-lite"/>
    </source>
</evidence>
<feature type="region of interest" description="Disordered" evidence="3">
    <location>
        <begin position="273"/>
        <end position="350"/>
    </location>
</feature>
<keyword evidence="2" id="KW-0862">Zinc</keyword>
<gene>
    <name evidence="4" type="primary">arfgap2</name>
    <name evidence="4" type="ORF">Anas_02058</name>
</gene>
<feature type="region of interest" description="Disordered" evidence="3">
    <location>
        <begin position="116"/>
        <end position="213"/>
    </location>
</feature>
<dbReference type="Proteomes" id="UP000326759">
    <property type="component" value="Unassembled WGS sequence"/>
</dbReference>